<comment type="caution">
    <text evidence="1">The sequence shown here is derived from an EMBL/GenBank/DDBJ whole genome shotgun (WGS) entry which is preliminary data.</text>
</comment>
<organism evidence="1 2">
    <name type="scientific">Aromia moschata</name>
    <dbReference type="NCBI Taxonomy" id="1265417"/>
    <lineage>
        <taxon>Eukaryota</taxon>
        <taxon>Metazoa</taxon>
        <taxon>Ecdysozoa</taxon>
        <taxon>Arthropoda</taxon>
        <taxon>Hexapoda</taxon>
        <taxon>Insecta</taxon>
        <taxon>Pterygota</taxon>
        <taxon>Neoptera</taxon>
        <taxon>Endopterygota</taxon>
        <taxon>Coleoptera</taxon>
        <taxon>Polyphaga</taxon>
        <taxon>Cucujiformia</taxon>
        <taxon>Chrysomeloidea</taxon>
        <taxon>Cerambycidae</taxon>
        <taxon>Cerambycinae</taxon>
        <taxon>Callichromatini</taxon>
        <taxon>Aromia</taxon>
    </lineage>
</organism>
<proteinExistence type="predicted"/>
<gene>
    <name evidence="1" type="ORF">NQ318_016180</name>
</gene>
<evidence type="ECO:0000313" key="1">
    <source>
        <dbReference type="EMBL" id="KAJ8934844.1"/>
    </source>
</evidence>
<keyword evidence="2" id="KW-1185">Reference proteome</keyword>
<sequence>MLTGNVARHLNYLGKRSDKRAFCDLALKKIIVVQLQERNIELQIHIKEQNKQILTIIGKQDKAPFSSLPGLAH</sequence>
<accession>A0AAV8X796</accession>
<dbReference type="Proteomes" id="UP001162162">
    <property type="component" value="Unassembled WGS sequence"/>
</dbReference>
<dbReference type="AlphaFoldDB" id="A0AAV8X796"/>
<name>A0AAV8X796_9CUCU</name>
<reference evidence="1" key="1">
    <citation type="journal article" date="2023" name="Insect Mol. Biol.">
        <title>Genome sequencing provides insights into the evolution of gene families encoding plant cell wall-degrading enzymes in longhorned beetles.</title>
        <authorList>
            <person name="Shin N.R."/>
            <person name="Okamura Y."/>
            <person name="Kirsch R."/>
            <person name="Pauchet Y."/>
        </authorList>
    </citation>
    <scope>NUCLEOTIDE SEQUENCE</scope>
    <source>
        <strain evidence="1">AMC_N1</strain>
    </source>
</reference>
<dbReference type="EMBL" id="JAPWTK010000970">
    <property type="protein sequence ID" value="KAJ8934844.1"/>
    <property type="molecule type" value="Genomic_DNA"/>
</dbReference>
<evidence type="ECO:0000313" key="2">
    <source>
        <dbReference type="Proteomes" id="UP001162162"/>
    </source>
</evidence>
<protein>
    <submittedName>
        <fullName evidence="1">Uncharacterized protein</fullName>
    </submittedName>
</protein>